<feature type="transmembrane region" description="Helical" evidence="1">
    <location>
        <begin position="242"/>
        <end position="266"/>
    </location>
</feature>
<dbReference type="EMBL" id="KF900536">
    <property type="protein sequence ID" value="AIE98473.1"/>
    <property type="molecule type" value="Genomic_DNA"/>
</dbReference>
<dbReference type="InterPro" id="IPR049886">
    <property type="entry name" value="CFI_box_CTERM_dom"/>
</dbReference>
<keyword evidence="1" id="KW-1133">Transmembrane helix</keyword>
<evidence type="ECO:0008006" key="3">
    <source>
        <dbReference type="Google" id="ProtNLM"/>
    </source>
</evidence>
<protein>
    <recommendedName>
        <fullName evidence="3">Peptidyl-prolyl isomerase</fullName>
    </recommendedName>
</protein>
<sequence length="272" mass="30172">MKSLLIITIIAVAMIGTIIVDEVYAVEENVEEVSPLTINSLEIYEDADYTRYRVTGDAPTSTEITFKTTKPDGLPGNYPGSIDTSKPAYIVDNKIDPTNNLVYGLWTLEVCIPEYDVCVQESFTINEPVMLSDDETTQAEEVVSNEQSTEEGGGCLIATATYGSELAPQVQQLRELRDNQLLQTESGTAFMETFNDIYYYFSPIVADYERENPLFKEAVKLAITPMISTLSLMENAETESEVLSIGLSVIALNLGMYLGVPAIIIIKIRKRF</sequence>
<organism evidence="2">
    <name type="scientific">uncultured marine thaumarchaeote KM3_05_H05</name>
    <dbReference type="NCBI Taxonomy" id="1455972"/>
    <lineage>
        <taxon>Archaea</taxon>
        <taxon>Nitrososphaerota</taxon>
        <taxon>environmental samples</taxon>
    </lineage>
</organism>
<evidence type="ECO:0000313" key="2">
    <source>
        <dbReference type="EMBL" id="AIE98473.1"/>
    </source>
</evidence>
<dbReference type="AlphaFoldDB" id="A0A075G4G2"/>
<keyword evidence="1" id="KW-0472">Membrane</keyword>
<reference evidence="2" key="1">
    <citation type="journal article" date="2014" name="Genome Biol. Evol.">
        <title>Pangenome evidence for extensive interdomain horizontal transfer affecting lineage core and shell genes in uncultured planktonic thaumarchaeota and euryarchaeota.</title>
        <authorList>
            <person name="Deschamps P."/>
            <person name="Zivanovic Y."/>
            <person name="Moreira D."/>
            <person name="Rodriguez-Valera F."/>
            <person name="Lopez-Garcia P."/>
        </authorList>
    </citation>
    <scope>NUCLEOTIDE SEQUENCE</scope>
</reference>
<keyword evidence="1" id="KW-0812">Transmembrane</keyword>
<proteinExistence type="predicted"/>
<accession>A0A075G4G2</accession>
<name>A0A075G4G2_9ARCH</name>
<dbReference type="NCBIfam" id="NF041770">
    <property type="entry name" value="CFI_box_CTERM"/>
    <property type="match status" value="1"/>
</dbReference>
<evidence type="ECO:0000256" key="1">
    <source>
        <dbReference type="SAM" id="Phobius"/>
    </source>
</evidence>